<evidence type="ECO:0000256" key="1">
    <source>
        <dbReference type="SAM" id="Phobius"/>
    </source>
</evidence>
<dbReference type="InterPro" id="IPR050640">
    <property type="entry name" value="Bact_2-comp_sensor_kinase"/>
</dbReference>
<evidence type="ECO:0000313" key="5">
    <source>
        <dbReference type="Proteomes" id="UP001059380"/>
    </source>
</evidence>
<dbReference type="InterPro" id="IPR010559">
    <property type="entry name" value="Sig_transdc_His_kin_internal"/>
</dbReference>
<dbReference type="GO" id="GO:0000155">
    <property type="term" value="F:phosphorelay sensor kinase activity"/>
    <property type="evidence" value="ECO:0007669"/>
    <property type="project" value="InterPro"/>
</dbReference>
<keyword evidence="1" id="KW-0472">Membrane</keyword>
<feature type="transmembrane region" description="Helical" evidence="1">
    <location>
        <begin position="66"/>
        <end position="93"/>
    </location>
</feature>
<feature type="transmembrane region" description="Helical" evidence="1">
    <location>
        <begin position="113"/>
        <end position="130"/>
    </location>
</feature>
<keyword evidence="4" id="KW-0808">Transferase</keyword>
<dbReference type="PANTHER" id="PTHR34220">
    <property type="entry name" value="SENSOR HISTIDINE KINASE YPDA"/>
    <property type="match status" value="1"/>
</dbReference>
<organism evidence="4 5">
    <name type="scientific">Occallatibacter riparius</name>
    <dbReference type="NCBI Taxonomy" id="1002689"/>
    <lineage>
        <taxon>Bacteria</taxon>
        <taxon>Pseudomonadati</taxon>
        <taxon>Acidobacteriota</taxon>
        <taxon>Terriglobia</taxon>
        <taxon>Terriglobales</taxon>
        <taxon>Acidobacteriaceae</taxon>
        <taxon>Occallatibacter</taxon>
    </lineage>
</organism>
<dbReference type="InterPro" id="IPR003594">
    <property type="entry name" value="HATPase_dom"/>
</dbReference>
<dbReference type="Gene3D" id="3.30.565.10">
    <property type="entry name" value="Histidine kinase-like ATPase, C-terminal domain"/>
    <property type="match status" value="1"/>
</dbReference>
<feature type="domain" description="Signal transduction histidine kinase internal region" evidence="3">
    <location>
        <begin position="149"/>
        <end position="229"/>
    </location>
</feature>
<protein>
    <submittedName>
        <fullName evidence="4">Histidine kinase</fullName>
    </submittedName>
</protein>
<dbReference type="PANTHER" id="PTHR34220:SF7">
    <property type="entry name" value="SENSOR HISTIDINE KINASE YPDA"/>
    <property type="match status" value="1"/>
</dbReference>
<keyword evidence="5" id="KW-1185">Reference proteome</keyword>
<proteinExistence type="predicted"/>
<name>A0A9J7BJ21_9BACT</name>
<dbReference type="KEGG" id="orp:MOP44_19880"/>
<dbReference type="AlphaFoldDB" id="A0A9J7BJ21"/>
<keyword evidence="1" id="KW-0812">Transmembrane</keyword>
<keyword evidence="4" id="KW-0418">Kinase</keyword>
<dbReference type="SUPFAM" id="SSF55874">
    <property type="entry name" value="ATPase domain of HSP90 chaperone/DNA topoisomerase II/histidine kinase"/>
    <property type="match status" value="1"/>
</dbReference>
<gene>
    <name evidence="4" type="ORF">MOP44_19880</name>
</gene>
<dbReference type="InterPro" id="IPR036890">
    <property type="entry name" value="HATPase_C_sf"/>
</dbReference>
<sequence length="362" mass="41205">MARFWPLQLMGWGLYTAINVLCSLPWWRRIDYDAFRGGFLVASFLSSFPMYWLCHQLWKRKVDLRIAAVICMVVAFPLGMLGSLCAFQSALYFSNTRPPFHWTDIITATPSGWYALMSWVSFYFGIKHYLSLEAKHRQLIATEMLAKEAQLRALRFQLQPHFLFNTMNAISTLVLNDQPHAATEMIGKLAHLLRSTLDAPELHQISLADELATTEEYLAIEAIRFGDRLTVRWDLDDALVDVLVPRLILQPLVENAVRHGIARRPAGGFVLVRTRRDGDYLRILIENEPPEESASILLDGFTRPGGIGLQNVRQRLEKMYGDASTMHTSTNARGNFEVSFTLPIEYSRSLLAHKLSMATDEA</sequence>
<dbReference type="Pfam" id="PF06580">
    <property type="entry name" value="His_kinase"/>
    <property type="match status" value="1"/>
</dbReference>
<dbReference type="Proteomes" id="UP001059380">
    <property type="component" value="Chromosome"/>
</dbReference>
<evidence type="ECO:0000313" key="4">
    <source>
        <dbReference type="EMBL" id="UWZ82816.1"/>
    </source>
</evidence>
<reference evidence="4" key="1">
    <citation type="submission" date="2021-04" db="EMBL/GenBank/DDBJ databases">
        <title>Phylogenetic analysis of Acidobacteriaceae.</title>
        <authorList>
            <person name="Qiu L."/>
            <person name="Zhang Q."/>
        </authorList>
    </citation>
    <scope>NUCLEOTIDE SEQUENCE</scope>
    <source>
        <strain evidence="4">DSM 25168</strain>
    </source>
</reference>
<evidence type="ECO:0000259" key="2">
    <source>
        <dbReference type="Pfam" id="PF02518"/>
    </source>
</evidence>
<dbReference type="EMBL" id="CP093313">
    <property type="protein sequence ID" value="UWZ82816.1"/>
    <property type="molecule type" value="Genomic_DNA"/>
</dbReference>
<feature type="transmembrane region" description="Helical" evidence="1">
    <location>
        <begin position="12"/>
        <end position="28"/>
    </location>
</feature>
<dbReference type="RefSeq" id="WP_260792061.1">
    <property type="nucleotide sequence ID" value="NZ_CP093313.1"/>
</dbReference>
<feature type="transmembrane region" description="Helical" evidence="1">
    <location>
        <begin position="34"/>
        <end position="54"/>
    </location>
</feature>
<evidence type="ECO:0000259" key="3">
    <source>
        <dbReference type="Pfam" id="PF06580"/>
    </source>
</evidence>
<dbReference type="Pfam" id="PF02518">
    <property type="entry name" value="HATPase_c"/>
    <property type="match status" value="1"/>
</dbReference>
<keyword evidence="1" id="KW-1133">Transmembrane helix</keyword>
<feature type="domain" description="Histidine kinase/HSP90-like ATPase" evidence="2">
    <location>
        <begin position="246"/>
        <end position="344"/>
    </location>
</feature>
<accession>A0A9J7BJ21</accession>
<dbReference type="GO" id="GO:0016020">
    <property type="term" value="C:membrane"/>
    <property type="evidence" value="ECO:0007669"/>
    <property type="project" value="InterPro"/>
</dbReference>